<dbReference type="RefSeq" id="WP_090637721.1">
    <property type="nucleotide sequence ID" value="NZ_CVRB01000004.1"/>
</dbReference>
<feature type="transmembrane region" description="Helical" evidence="6">
    <location>
        <begin position="219"/>
        <end position="236"/>
    </location>
</feature>
<protein>
    <submittedName>
        <fullName evidence="7">Putative permease</fullName>
    </submittedName>
</protein>
<organism evidence="7 8">
    <name type="scientific">Neobacillus massiliamazoniensis</name>
    <dbReference type="NCBI Taxonomy" id="1499688"/>
    <lineage>
        <taxon>Bacteria</taxon>
        <taxon>Bacillati</taxon>
        <taxon>Bacillota</taxon>
        <taxon>Bacilli</taxon>
        <taxon>Bacillales</taxon>
        <taxon>Bacillaceae</taxon>
        <taxon>Neobacillus</taxon>
    </lineage>
</organism>
<keyword evidence="4 6" id="KW-1133">Transmembrane helix</keyword>
<evidence type="ECO:0000313" key="8">
    <source>
        <dbReference type="Proteomes" id="UP000199087"/>
    </source>
</evidence>
<comment type="subcellular location">
    <subcellularLocation>
        <location evidence="1">Membrane</location>
        <topology evidence="1">Multi-pass membrane protein</topology>
    </subcellularLocation>
</comment>
<dbReference type="GO" id="GO:0055085">
    <property type="term" value="P:transmembrane transport"/>
    <property type="evidence" value="ECO:0007669"/>
    <property type="project" value="TreeGrafter"/>
</dbReference>
<feature type="transmembrane region" description="Helical" evidence="6">
    <location>
        <begin position="311"/>
        <end position="338"/>
    </location>
</feature>
<dbReference type="InterPro" id="IPR002549">
    <property type="entry name" value="AI-2E-like"/>
</dbReference>
<dbReference type="PANTHER" id="PTHR21716:SF15">
    <property type="entry name" value="TRANSPORT PROTEIN YRRI-RELATED"/>
    <property type="match status" value="1"/>
</dbReference>
<evidence type="ECO:0000313" key="7">
    <source>
        <dbReference type="EMBL" id="CRK84245.1"/>
    </source>
</evidence>
<keyword evidence="3 6" id="KW-0812">Transmembrane</keyword>
<feature type="transmembrane region" description="Helical" evidence="6">
    <location>
        <begin position="31"/>
        <end position="55"/>
    </location>
</feature>
<keyword evidence="5 6" id="KW-0472">Membrane</keyword>
<dbReference type="Proteomes" id="UP000199087">
    <property type="component" value="Unassembled WGS sequence"/>
</dbReference>
<evidence type="ECO:0000256" key="5">
    <source>
        <dbReference type="ARBA" id="ARBA00023136"/>
    </source>
</evidence>
<comment type="similarity">
    <text evidence="2">Belongs to the autoinducer-2 exporter (AI-2E) (TC 2.A.86) family.</text>
</comment>
<dbReference type="EMBL" id="CVRB01000004">
    <property type="protein sequence ID" value="CRK84245.1"/>
    <property type="molecule type" value="Genomic_DNA"/>
</dbReference>
<dbReference type="PANTHER" id="PTHR21716">
    <property type="entry name" value="TRANSMEMBRANE PROTEIN"/>
    <property type="match status" value="1"/>
</dbReference>
<feature type="transmembrane region" description="Helical" evidence="6">
    <location>
        <begin position="7"/>
        <end position="25"/>
    </location>
</feature>
<evidence type="ECO:0000256" key="6">
    <source>
        <dbReference type="SAM" id="Phobius"/>
    </source>
</evidence>
<keyword evidence="8" id="KW-1185">Reference proteome</keyword>
<gene>
    <name evidence="7" type="ORF">BN000_04248</name>
</gene>
<evidence type="ECO:0000256" key="4">
    <source>
        <dbReference type="ARBA" id="ARBA00022989"/>
    </source>
</evidence>
<evidence type="ECO:0000256" key="2">
    <source>
        <dbReference type="ARBA" id="ARBA00009773"/>
    </source>
</evidence>
<proteinExistence type="inferred from homology"/>
<accession>A0A0U1P1W9</accession>
<dbReference type="AlphaFoldDB" id="A0A0U1P1W9"/>
<feature type="transmembrane region" description="Helical" evidence="6">
    <location>
        <begin position="149"/>
        <end position="178"/>
    </location>
</feature>
<dbReference type="STRING" id="1499688.BN000_04248"/>
<name>A0A0U1P1W9_9BACI</name>
<evidence type="ECO:0000256" key="3">
    <source>
        <dbReference type="ARBA" id="ARBA00022692"/>
    </source>
</evidence>
<feature type="transmembrane region" description="Helical" evidence="6">
    <location>
        <begin position="67"/>
        <end position="89"/>
    </location>
</feature>
<dbReference type="Pfam" id="PF01594">
    <property type="entry name" value="AI-2E_transport"/>
    <property type="match status" value="1"/>
</dbReference>
<dbReference type="GO" id="GO:0016020">
    <property type="term" value="C:membrane"/>
    <property type="evidence" value="ECO:0007669"/>
    <property type="project" value="UniProtKB-SubCell"/>
</dbReference>
<dbReference type="OrthoDB" id="9793390at2"/>
<evidence type="ECO:0000256" key="1">
    <source>
        <dbReference type="ARBA" id="ARBA00004141"/>
    </source>
</evidence>
<sequence>MDIRMKWFYRIGFILLILIAIYVFIKIRFVWLPIIKVVVFIILPFLIAGFITYLLRPVVEKLHEKGMHRGFAIFLIYVLFFGGIGFGLYRGIPAFINQLKDLSESAPIFTEQYRGWIDQLQKHTRTWPEGLQGRMNDGIDAFEKKIDSFLALIVTILLNFLNSALVIMMIPFIAFYMLKDFHLIKRGVWYLTPKQWRQKGSLFLKDVDESLGSYIRGQLLVCFVIGGAAALLFWIFHLRYPLLLGFMVGITDVIPYFGPIIGAIPAVVIAATVSVKLVIITIVIILVLQFLEGNILSPIIFSKSLNLHPILIMFAITAGGEIGGVIGLILAVPVLVVLRVGIVHAKNHFIHTRNQD</sequence>
<reference evidence="8" key="1">
    <citation type="submission" date="2015-05" db="EMBL/GenBank/DDBJ databases">
        <authorList>
            <person name="Urmite Genomes"/>
        </authorList>
    </citation>
    <scope>NUCLEOTIDE SEQUENCE [LARGE SCALE GENOMIC DNA]</scope>
    <source>
        <strain evidence="8">LF1</strain>
    </source>
</reference>